<accession>A0A5J5GA00</accession>
<dbReference type="EMBL" id="VYKK01000012">
    <property type="protein sequence ID" value="KAA9004858.1"/>
    <property type="molecule type" value="Genomic_DNA"/>
</dbReference>
<keyword evidence="2" id="KW-1185">Reference proteome</keyword>
<proteinExistence type="predicted"/>
<sequence length="361" mass="40335">MKKSVGMVVVLWFGSLWVLAGLAGAAPLFSESLLDKSTEVYSLDASTTLFIDRIDHRIQALDLSRNTIKWELDLPAIYDSRVFTNPHKIIIITSENNHPRKVVLSAEGKILSSQVFTRIVLNSQVKQVAWTFSAANHQEELAVAYSDRLFFYQAPWFKASRTVSYALKEYSRRYENVALDRVWLEFPYAVLKLRGGALVQGRDLYRVLNLSSGGSYTLSMPWNLTTSGRIEGEELVVTRSSIAGSPGGIDVNRANPVYTRYALPTGKVNIELTKTFSSIDSNWTSDYFNHRLMLMNSETGQLEEYDQQANLIGAHAFTGTPSGVRFVGYRGNQLWLLKYQPSGGAELITVNLMNSSGAPQP</sequence>
<organism evidence="1 2">
    <name type="scientific">Paenibacillus spiritus</name>
    <dbReference type="NCBI Taxonomy" id="2496557"/>
    <lineage>
        <taxon>Bacteria</taxon>
        <taxon>Bacillati</taxon>
        <taxon>Bacillota</taxon>
        <taxon>Bacilli</taxon>
        <taxon>Bacillales</taxon>
        <taxon>Paenibacillaceae</taxon>
        <taxon>Paenibacillus</taxon>
    </lineage>
</organism>
<dbReference type="AlphaFoldDB" id="A0A5J5GA00"/>
<dbReference type="RefSeq" id="WP_150458009.1">
    <property type="nucleotide sequence ID" value="NZ_VYKK01000012.1"/>
</dbReference>
<dbReference type="OrthoDB" id="2558925at2"/>
<name>A0A5J5GA00_9BACL</name>
<gene>
    <name evidence="1" type="ORF">F4V43_09500</name>
</gene>
<evidence type="ECO:0000313" key="2">
    <source>
        <dbReference type="Proteomes" id="UP000367750"/>
    </source>
</evidence>
<protein>
    <submittedName>
        <fullName evidence="1">Uncharacterized protein</fullName>
    </submittedName>
</protein>
<comment type="caution">
    <text evidence="1">The sequence shown here is derived from an EMBL/GenBank/DDBJ whole genome shotgun (WGS) entry which is preliminary data.</text>
</comment>
<evidence type="ECO:0000313" key="1">
    <source>
        <dbReference type="EMBL" id="KAA9004858.1"/>
    </source>
</evidence>
<dbReference type="Proteomes" id="UP000367750">
    <property type="component" value="Unassembled WGS sequence"/>
</dbReference>
<reference evidence="1 2" key="1">
    <citation type="submission" date="2019-09" db="EMBL/GenBank/DDBJ databases">
        <title>Bacillus ochoae sp. nov., Paenibacillus whitsoniae sp. nov., Paenibacillus spiritus sp. nov. Isolated from the Mars Exploration Rover during spacecraft assembly.</title>
        <authorList>
            <person name="Seuylemezian A."/>
            <person name="Vaishampayan P."/>
        </authorList>
    </citation>
    <scope>NUCLEOTIDE SEQUENCE [LARGE SCALE GENOMIC DNA]</scope>
    <source>
        <strain evidence="1 2">MER_111</strain>
    </source>
</reference>